<gene>
    <name evidence="4" type="ORF">PRK78_002939</name>
</gene>
<dbReference type="InterPro" id="IPR017930">
    <property type="entry name" value="Myb_dom"/>
</dbReference>
<dbReference type="PANTHER" id="PTHR47807">
    <property type="entry name" value="PROTEIN TBF1"/>
    <property type="match status" value="1"/>
</dbReference>
<name>A0AAF0DH91_9EURO</name>
<evidence type="ECO:0000259" key="2">
    <source>
        <dbReference type="PROSITE" id="PS50090"/>
    </source>
</evidence>
<feature type="compositionally biased region" description="Basic residues" evidence="1">
    <location>
        <begin position="97"/>
        <end position="111"/>
    </location>
</feature>
<dbReference type="EMBL" id="CP120628">
    <property type="protein sequence ID" value="WEW57472.1"/>
    <property type="molecule type" value="Genomic_DNA"/>
</dbReference>
<reference evidence="4" key="1">
    <citation type="submission" date="2023-03" db="EMBL/GenBank/DDBJ databases">
        <title>Emydomyces testavorans Genome Sequence.</title>
        <authorList>
            <person name="Hoyer L."/>
        </authorList>
    </citation>
    <scope>NUCLEOTIDE SEQUENCE</scope>
    <source>
        <strain evidence="4">16-2883</strain>
    </source>
</reference>
<dbReference type="Gene3D" id="1.10.10.60">
    <property type="entry name" value="Homeodomain-like"/>
    <property type="match status" value="1"/>
</dbReference>
<feature type="compositionally biased region" description="Polar residues" evidence="1">
    <location>
        <begin position="584"/>
        <end position="593"/>
    </location>
</feature>
<feature type="compositionally biased region" description="Polar residues" evidence="1">
    <location>
        <begin position="122"/>
        <end position="142"/>
    </location>
</feature>
<dbReference type="InterPro" id="IPR052833">
    <property type="entry name" value="Telomeric_DNA-bd_trans-reg"/>
</dbReference>
<feature type="region of interest" description="Disordered" evidence="1">
    <location>
        <begin position="574"/>
        <end position="669"/>
    </location>
</feature>
<feature type="region of interest" description="Disordered" evidence="1">
    <location>
        <begin position="1"/>
        <end position="142"/>
    </location>
</feature>
<dbReference type="SUPFAM" id="SSF46689">
    <property type="entry name" value="Homeodomain-like"/>
    <property type="match status" value="1"/>
</dbReference>
<feature type="compositionally biased region" description="Polar residues" evidence="1">
    <location>
        <begin position="478"/>
        <end position="489"/>
    </location>
</feature>
<sequence>MRPSPIPVGAHSSSCVQPCPITHSTFNDWSAVPIISSDGPRRSLEEENLDDIDGSTLHHPPQEPSISSGSDSDPESNDGSTVEEPIDHNARLPSTRSLHHRKPSSSLRRSRPYSPVKIPTRQRISTSNISNPRSSLDPTNSSRARLHMMRVKEQPHQPDPGLMLDALPKLEKWSDRILLLWNQHGSSYPQLKRHITNSTIKIKLEESWGDSYLGYKKHFGTKHFINVIKATDTLQSVENLKWQPDGIFQKANLAQLSLDVIYFCNGTRSNMPLDIIDSLFPSPFLLSQSSESSSAMTRGQIFQIGLEIRTQRYIFTMNELQGEMDPETILEDIFRSTGFGDAGLRGWEMDGLQDEAGDLPEEFRDQVQERIQKIRESFWQDASMPVDFSILKAAFSWPEFVVELAAWIREASIQINNQMKAQEYCDTAVSQIRSDSEPRRSLGRQKTDESFRPTPARKPSARPCSRLSRSAAAMVQGGKSSTQLESLSATEPAAPKRNFISWASIRHLQTLKKRTCPTASILQSQERRQGQTRSSNLRQARRPQENGVGVGEQGLTAARAYTEFDSSRTMFLDRQRNAERVSPIRSTEVSTSKRLSRENTRKRHHGDEDLVNETEESAFERDIRITTRPSKKPRTEQNAEIVRGRSRSTSRADRQRRPLDRTLRRPLPAYLQNREPIPEQTVADTKRPRQRNPWSIEESHQLLRLVEEYGPHWSQIKEADDAEEEPKLANRSKVQLKDRARQMVFDFLRFVFTPLLSKHRDISLIHKILDLYRARQKLPKNLENVNVSGRHEQILKDMGIDVDKQRKGQEVG</sequence>
<dbReference type="GO" id="GO:0003691">
    <property type="term" value="F:double-stranded telomeric DNA binding"/>
    <property type="evidence" value="ECO:0007669"/>
    <property type="project" value="TreeGrafter"/>
</dbReference>
<dbReference type="InterPro" id="IPR009057">
    <property type="entry name" value="Homeodomain-like_sf"/>
</dbReference>
<dbReference type="GO" id="GO:0010833">
    <property type="term" value="P:telomere maintenance via telomere lengthening"/>
    <property type="evidence" value="ECO:0007669"/>
    <property type="project" value="TreeGrafter"/>
</dbReference>
<evidence type="ECO:0000313" key="4">
    <source>
        <dbReference type="EMBL" id="WEW57472.1"/>
    </source>
</evidence>
<evidence type="ECO:0000313" key="5">
    <source>
        <dbReference type="Proteomes" id="UP001219355"/>
    </source>
</evidence>
<dbReference type="PROSITE" id="PS51294">
    <property type="entry name" value="HTH_MYB"/>
    <property type="match status" value="1"/>
</dbReference>
<dbReference type="PROSITE" id="PS50090">
    <property type="entry name" value="MYB_LIKE"/>
    <property type="match status" value="1"/>
</dbReference>
<dbReference type="CDD" id="cd11660">
    <property type="entry name" value="SANT_TRF"/>
    <property type="match status" value="1"/>
</dbReference>
<feature type="compositionally biased region" description="Polar residues" evidence="1">
    <location>
        <begin position="11"/>
        <end position="28"/>
    </location>
</feature>
<feature type="region of interest" description="Disordered" evidence="1">
    <location>
        <begin position="516"/>
        <end position="554"/>
    </location>
</feature>
<evidence type="ECO:0000256" key="1">
    <source>
        <dbReference type="SAM" id="MobiDB-lite"/>
    </source>
</evidence>
<feature type="compositionally biased region" description="Basic and acidic residues" evidence="1">
    <location>
        <begin position="650"/>
        <end position="663"/>
    </location>
</feature>
<feature type="region of interest" description="Disordered" evidence="1">
    <location>
        <begin position="430"/>
        <end position="490"/>
    </location>
</feature>
<dbReference type="SMART" id="SM00717">
    <property type="entry name" value="SANT"/>
    <property type="match status" value="1"/>
</dbReference>
<organism evidence="4 5">
    <name type="scientific">Emydomyces testavorans</name>
    <dbReference type="NCBI Taxonomy" id="2070801"/>
    <lineage>
        <taxon>Eukaryota</taxon>
        <taxon>Fungi</taxon>
        <taxon>Dikarya</taxon>
        <taxon>Ascomycota</taxon>
        <taxon>Pezizomycotina</taxon>
        <taxon>Eurotiomycetes</taxon>
        <taxon>Eurotiomycetidae</taxon>
        <taxon>Onygenales</taxon>
        <taxon>Nannizziopsiaceae</taxon>
        <taxon>Emydomyces</taxon>
    </lineage>
</organism>
<dbReference type="Pfam" id="PF00249">
    <property type="entry name" value="Myb_DNA-binding"/>
    <property type="match status" value="1"/>
</dbReference>
<feature type="domain" description="Myb-like" evidence="2">
    <location>
        <begin position="686"/>
        <end position="744"/>
    </location>
</feature>
<evidence type="ECO:0008006" key="6">
    <source>
        <dbReference type="Google" id="ProtNLM"/>
    </source>
</evidence>
<protein>
    <recommendedName>
        <fullName evidence="6">Myb-like domain-containing protein</fullName>
    </recommendedName>
</protein>
<accession>A0AAF0DH91</accession>
<proteinExistence type="predicted"/>
<keyword evidence="5" id="KW-1185">Reference proteome</keyword>
<feature type="compositionally biased region" description="Basic and acidic residues" evidence="1">
    <location>
        <begin position="434"/>
        <end position="451"/>
    </location>
</feature>
<dbReference type="Proteomes" id="UP001219355">
    <property type="component" value="Chromosome 2"/>
</dbReference>
<feature type="domain" description="HTH myb-type" evidence="3">
    <location>
        <begin position="686"/>
        <end position="748"/>
    </location>
</feature>
<dbReference type="AlphaFoldDB" id="A0AAF0DH91"/>
<dbReference type="PANTHER" id="PTHR47807:SF1">
    <property type="entry name" value="PROTEIN TBF1"/>
    <property type="match status" value="1"/>
</dbReference>
<dbReference type="InterPro" id="IPR001005">
    <property type="entry name" value="SANT/Myb"/>
</dbReference>
<evidence type="ECO:0000259" key="3">
    <source>
        <dbReference type="PROSITE" id="PS51294"/>
    </source>
</evidence>